<gene>
    <name evidence="1" type="ORF">V9T40_014230</name>
</gene>
<dbReference type="EMBL" id="JBBCAQ010000033">
    <property type="protein sequence ID" value="KAK7582785.1"/>
    <property type="molecule type" value="Genomic_DNA"/>
</dbReference>
<comment type="caution">
    <text evidence="1">The sequence shown here is derived from an EMBL/GenBank/DDBJ whole genome shotgun (WGS) entry which is preliminary data.</text>
</comment>
<reference evidence="1 2" key="1">
    <citation type="submission" date="2024-03" db="EMBL/GenBank/DDBJ databases">
        <title>Adaptation during the transition from Ophiocordyceps entomopathogen to insect associate is accompanied by gene loss and intensified selection.</title>
        <authorList>
            <person name="Ward C.M."/>
            <person name="Onetto C.A."/>
            <person name="Borneman A.R."/>
        </authorList>
    </citation>
    <scope>NUCLEOTIDE SEQUENCE [LARGE SCALE GENOMIC DNA]</scope>
    <source>
        <strain evidence="1">AWRI1</strain>
        <tissue evidence="1">Single Adult Female</tissue>
    </source>
</reference>
<dbReference type="Proteomes" id="UP001367676">
    <property type="component" value="Unassembled WGS sequence"/>
</dbReference>
<proteinExistence type="predicted"/>
<protein>
    <submittedName>
        <fullName evidence="1">Uncharacterized protein</fullName>
    </submittedName>
</protein>
<accession>A0AAN9TQJ8</accession>
<sequence>MALRIIYEPVEPAADRVDQLGRASGGRPAAKRFEVPAGHRHAIFRHSGPKKVTRISAVHPFTRSLFQNACYVYTALATAANYNDKLDALKEAVAVIRSWKYDIIYARRGAARRGADGIASCVAIVLAATNINRRMFSG</sequence>
<evidence type="ECO:0000313" key="1">
    <source>
        <dbReference type="EMBL" id="KAK7582785.1"/>
    </source>
</evidence>
<evidence type="ECO:0000313" key="2">
    <source>
        <dbReference type="Proteomes" id="UP001367676"/>
    </source>
</evidence>
<keyword evidence="2" id="KW-1185">Reference proteome</keyword>
<organism evidence="1 2">
    <name type="scientific">Parthenolecanium corni</name>
    <dbReference type="NCBI Taxonomy" id="536013"/>
    <lineage>
        <taxon>Eukaryota</taxon>
        <taxon>Metazoa</taxon>
        <taxon>Ecdysozoa</taxon>
        <taxon>Arthropoda</taxon>
        <taxon>Hexapoda</taxon>
        <taxon>Insecta</taxon>
        <taxon>Pterygota</taxon>
        <taxon>Neoptera</taxon>
        <taxon>Paraneoptera</taxon>
        <taxon>Hemiptera</taxon>
        <taxon>Sternorrhyncha</taxon>
        <taxon>Coccoidea</taxon>
        <taxon>Coccidae</taxon>
        <taxon>Parthenolecanium</taxon>
    </lineage>
</organism>
<name>A0AAN9TQJ8_9HEMI</name>
<dbReference type="AlphaFoldDB" id="A0AAN9TQJ8"/>